<reference evidence="1" key="1">
    <citation type="submission" date="2021-06" db="EMBL/GenBank/DDBJ databases">
        <authorList>
            <person name="Kallberg Y."/>
            <person name="Tangrot J."/>
            <person name="Rosling A."/>
        </authorList>
    </citation>
    <scope>NUCLEOTIDE SEQUENCE</scope>
    <source>
        <strain evidence="1">28 12/20/2015</strain>
    </source>
</reference>
<name>A0ACA9KXY3_9GLOM</name>
<dbReference type="EMBL" id="CAJVPW010002138">
    <property type="protein sequence ID" value="CAG8500001.1"/>
    <property type="molecule type" value="Genomic_DNA"/>
</dbReference>
<protein>
    <submittedName>
        <fullName evidence="1">1884_t:CDS:1</fullName>
    </submittedName>
</protein>
<gene>
    <name evidence="1" type="ORF">SPELUC_LOCUS2968</name>
</gene>
<comment type="caution">
    <text evidence="1">The sequence shown here is derived from an EMBL/GenBank/DDBJ whole genome shotgun (WGS) entry which is preliminary data.</text>
</comment>
<evidence type="ECO:0000313" key="2">
    <source>
        <dbReference type="Proteomes" id="UP000789366"/>
    </source>
</evidence>
<accession>A0ACA9KXY3</accession>
<dbReference type="Proteomes" id="UP000789366">
    <property type="component" value="Unassembled WGS sequence"/>
</dbReference>
<sequence>MLEFLQLDDEFHICYFTRNQDIEDIEDNIVEYLIVVIENNNKDIKKITDKIYKKSEDFLLFQHQYPLHKALLILPDEFTLTKKSAPYLIFSLFFSQNQLQTIVTSTNVYAAIHNAKQGTNQLALVIYMGVFKLPAIKDYWKKDNNYPLHDIVKTMTLFQFQQISDIAVNPTTSTCSGLPTVTFKPGFSNQLKPRPISAIFGKYEFEPCNIILI</sequence>
<proteinExistence type="predicted"/>
<organism evidence="1 2">
    <name type="scientific">Cetraspora pellucida</name>
    <dbReference type="NCBI Taxonomy" id="1433469"/>
    <lineage>
        <taxon>Eukaryota</taxon>
        <taxon>Fungi</taxon>
        <taxon>Fungi incertae sedis</taxon>
        <taxon>Mucoromycota</taxon>
        <taxon>Glomeromycotina</taxon>
        <taxon>Glomeromycetes</taxon>
        <taxon>Diversisporales</taxon>
        <taxon>Gigasporaceae</taxon>
        <taxon>Cetraspora</taxon>
    </lineage>
</organism>
<evidence type="ECO:0000313" key="1">
    <source>
        <dbReference type="EMBL" id="CAG8500001.1"/>
    </source>
</evidence>
<keyword evidence="2" id="KW-1185">Reference proteome</keyword>